<organism evidence="4 5">
    <name type="scientific">Kalanchoe fedtschenkoi</name>
    <name type="common">Lavender scallops</name>
    <name type="synonym">South American air plant</name>
    <dbReference type="NCBI Taxonomy" id="63787"/>
    <lineage>
        <taxon>Eukaryota</taxon>
        <taxon>Viridiplantae</taxon>
        <taxon>Streptophyta</taxon>
        <taxon>Embryophyta</taxon>
        <taxon>Tracheophyta</taxon>
        <taxon>Spermatophyta</taxon>
        <taxon>Magnoliopsida</taxon>
        <taxon>eudicotyledons</taxon>
        <taxon>Gunneridae</taxon>
        <taxon>Pentapetalae</taxon>
        <taxon>Saxifragales</taxon>
        <taxon>Crassulaceae</taxon>
        <taxon>Kalanchoe</taxon>
    </lineage>
</organism>
<dbReference type="Gramene" id="Kaladp0079s0165.1.v1.1">
    <property type="protein sequence ID" value="Kaladp0079s0165.1.v1.1"/>
    <property type="gene ID" value="Kaladp0079s0165.v1.1"/>
</dbReference>
<feature type="region of interest" description="Disordered" evidence="2">
    <location>
        <begin position="216"/>
        <end position="238"/>
    </location>
</feature>
<dbReference type="AlphaFoldDB" id="A0A7N0URJ7"/>
<comment type="similarity">
    <text evidence="1">Belongs to the class V-like SAM-binding methyltransferase superfamily. Histone-lysine methyltransferase family. SETD6 subfamily.</text>
</comment>
<sequence length="494" mass="55188">MSSRRLRAFKRWMSHQGIECSDALALKDSKQQGISVVALCDLHPNDVVATIPKSACLTIKTSGAREMIESAGLDGHLGLAAALMYEMSLGELSPWAGYLQLLPDKEEGVPLVWTLDEVDSMLCGTELHKTVNEDKALLYEDWKECIWPLATSAFDNLNMDFFGVEKYFAAKTLISSRMFEIDEFHGFGMVPLADLFNHKTGAEDVHFTLSPSLSDSESEKLVNTDSDEQCDSDATGSRGQASILPVIKNSDNNDDLGASLTTNLDDSTLLEMILVKDVRSGLEVFNTYGTLSNAALLHRYGFTEANNPYDIVNIDLELVWQSSLVLNTKRYIRSRVALWKRLDVENVRQDTEYFEISSDGEPEMELLVLLYILSLPEEFYYLLDHITSMGEALSKADVENLPKECSLVFGTRAETRKDLLNGSVCDALLSIANLRESFYKSGSLQDDVDRLKTCCPVLERKKYHSLMLLISERNILQKLRLYAAAAGKAKPLLN</sequence>
<comment type="function">
    <text evidence="1">Protein-lysine N-methyltransferase.</text>
</comment>
<dbReference type="InterPro" id="IPR050600">
    <property type="entry name" value="SETD3_SETD6_MTase"/>
</dbReference>
<dbReference type="InterPro" id="IPR046341">
    <property type="entry name" value="SET_dom_sf"/>
</dbReference>
<evidence type="ECO:0000313" key="4">
    <source>
        <dbReference type="EnsemblPlants" id="Kaladp0079s0165.1.v1.1"/>
    </source>
</evidence>
<evidence type="ECO:0000256" key="2">
    <source>
        <dbReference type="SAM" id="MobiDB-lite"/>
    </source>
</evidence>
<keyword evidence="5" id="KW-1185">Reference proteome</keyword>
<dbReference type="EC" id="2.1.1.-" evidence="1"/>
<dbReference type="PANTHER" id="PTHR13271">
    <property type="entry name" value="UNCHARACTERIZED PUTATIVE METHYLTRANSFERASE"/>
    <property type="match status" value="1"/>
</dbReference>
<proteinExistence type="inferred from homology"/>
<keyword evidence="1" id="KW-0489">Methyltransferase</keyword>
<dbReference type="InterPro" id="IPR011383">
    <property type="entry name" value="N-lys_methylase_SETD6"/>
</dbReference>
<dbReference type="CDD" id="cd10527">
    <property type="entry name" value="SET_LSMT"/>
    <property type="match status" value="1"/>
</dbReference>
<name>A0A7N0URJ7_KALFE</name>
<evidence type="ECO:0000313" key="5">
    <source>
        <dbReference type="Proteomes" id="UP000594263"/>
    </source>
</evidence>
<evidence type="ECO:0000259" key="3">
    <source>
        <dbReference type="PROSITE" id="PS50280"/>
    </source>
</evidence>
<dbReference type="Gene3D" id="3.90.1410.10">
    <property type="entry name" value="set domain protein methyltransferase, domain 1"/>
    <property type="match status" value="1"/>
</dbReference>
<dbReference type="GO" id="GO:0032259">
    <property type="term" value="P:methylation"/>
    <property type="evidence" value="ECO:0007669"/>
    <property type="project" value="UniProtKB-KW"/>
</dbReference>
<protein>
    <recommendedName>
        <fullName evidence="1">N-lysine methyltransferase</fullName>
        <ecNumber evidence="1">2.1.1.-</ecNumber>
    </recommendedName>
</protein>
<dbReference type="GO" id="GO:0005634">
    <property type="term" value="C:nucleus"/>
    <property type="evidence" value="ECO:0007669"/>
    <property type="project" value="UniProtKB-SubCell"/>
</dbReference>
<reference evidence="4" key="1">
    <citation type="submission" date="2021-01" db="UniProtKB">
        <authorList>
            <consortium name="EnsemblPlants"/>
        </authorList>
    </citation>
    <scope>IDENTIFICATION</scope>
</reference>
<dbReference type="Proteomes" id="UP000594263">
    <property type="component" value="Unplaced"/>
</dbReference>
<dbReference type="PIRSF" id="PIRSF011771">
    <property type="entry name" value="RMS1_SET"/>
    <property type="match status" value="1"/>
</dbReference>
<dbReference type="OMA" id="EMDNPCD"/>
<dbReference type="InterPro" id="IPR001214">
    <property type="entry name" value="SET_dom"/>
</dbReference>
<comment type="subcellular location">
    <subcellularLocation>
        <location evidence="1">Nucleus</location>
    </subcellularLocation>
</comment>
<keyword evidence="1" id="KW-0539">Nucleus</keyword>
<keyword evidence="1" id="KW-0949">S-adenosyl-L-methionine</keyword>
<dbReference type="EnsemblPlants" id="Kaladp0079s0165.1.v1.1">
    <property type="protein sequence ID" value="Kaladp0079s0165.1.v1.1"/>
    <property type="gene ID" value="Kaladp0079s0165.v1.1"/>
</dbReference>
<dbReference type="PROSITE" id="PS50280">
    <property type="entry name" value="SET"/>
    <property type="match status" value="1"/>
</dbReference>
<evidence type="ECO:0000256" key="1">
    <source>
        <dbReference type="PIRNR" id="PIRNR011771"/>
    </source>
</evidence>
<dbReference type="PANTHER" id="PTHR13271:SF34">
    <property type="entry name" value="N-LYSINE METHYLTRANSFERASE SETD6"/>
    <property type="match status" value="1"/>
</dbReference>
<dbReference type="GO" id="GO:0016279">
    <property type="term" value="F:protein-lysine N-methyltransferase activity"/>
    <property type="evidence" value="ECO:0007669"/>
    <property type="project" value="UniProtKB-UniRule"/>
</dbReference>
<accession>A0A7N0URJ7</accession>
<dbReference type="SUPFAM" id="SSF82199">
    <property type="entry name" value="SET domain"/>
    <property type="match status" value="2"/>
</dbReference>
<feature type="domain" description="SET" evidence="3">
    <location>
        <begin position="22"/>
        <end position="289"/>
    </location>
</feature>
<keyword evidence="1" id="KW-0808">Transferase</keyword>